<dbReference type="GeneID" id="85349275"/>
<gene>
    <name evidence="2" type="ORF">EV420DRAFT_1082485</name>
</gene>
<dbReference type="AlphaFoldDB" id="A0AA39MQ71"/>
<reference evidence="2" key="1">
    <citation type="submission" date="2023-06" db="EMBL/GenBank/DDBJ databases">
        <authorList>
            <consortium name="Lawrence Berkeley National Laboratory"/>
            <person name="Ahrendt S."/>
            <person name="Sahu N."/>
            <person name="Indic B."/>
            <person name="Wong-Bajracharya J."/>
            <person name="Merenyi Z."/>
            <person name="Ke H.-M."/>
            <person name="Monk M."/>
            <person name="Kocsube S."/>
            <person name="Drula E."/>
            <person name="Lipzen A."/>
            <person name="Balint B."/>
            <person name="Henrissat B."/>
            <person name="Andreopoulos B."/>
            <person name="Martin F.M."/>
            <person name="Harder C.B."/>
            <person name="Rigling D."/>
            <person name="Ford K.L."/>
            <person name="Foster G.D."/>
            <person name="Pangilinan J."/>
            <person name="Papanicolaou A."/>
            <person name="Barry K."/>
            <person name="LaButti K."/>
            <person name="Viragh M."/>
            <person name="Koriabine M."/>
            <person name="Yan M."/>
            <person name="Riley R."/>
            <person name="Champramary S."/>
            <person name="Plett K.L."/>
            <person name="Tsai I.J."/>
            <person name="Slot J."/>
            <person name="Sipos G."/>
            <person name="Plett J."/>
            <person name="Nagy L.G."/>
            <person name="Grigoriev I.V."/>
        </authorList>
    </citation>
    <scope>NUCLEOTIDE SEQUENCE</scope>
    <source>
        <strain evidence="2">CCBAS 213</strain>
    </source>
</reference>
<accession>A0AA39MQ71</accession>
<dbReference type="Proteomes" id="UP001175211">
    <property type="component" value="Unassembled WGS sequence"/>
</dbReference>
<sequence length="151" mass="17829">MWLFCYLRRVSTGLRTSAHTTQYHLTSLSRRDTQGSSCIQDCFTRPVYCPLSRTPVVLRPTLSRQLRSYQEMRLRRVCRATGLCVFQLFLQIALHKLIIRWLVRLRMFSVGRRARCPGRGGRMMLGESTITRRYGQSPMKKHTHERDRDTH</sequence>
<protein>
    <submittedName>
        <fullName evidence="2">Uncharacterized protein</fullName>
    </submittedName>
</protein>
<organism evidence="2 3">
    <name type="scientific">Armillaria tabescens</name>
    <name type="common">Ringless honey mushroom</name>
    <name type="synonym">Agaricus tabescens</name>
    <dbReference type="NCBI Taxonomy" id="1929756"/>
    <lineage>
        <taxon>Eukaryota</taxon>
        <taxon>Fungi</taxon>
        <taxon>Dikarya</taxon>
        <taxon>Basidiomycota</taxon>
        <taxon>Agaricomycotina</taxon>
        <taxon>Agaricomycetes</taxon>
        <taxon>Agaricomycetidae</taxon>
        <taxon>Agaricales</taxon>
        <taxon>Marasmiineae</taxon>
        <taxon>Physalacriaceae</taxon>
        <taxon>Desarmillaria</taxon>
    </lineage>
</organism>
<dbReference type="RefSeq" id="XP_060324162.1">
    <property type="nucleotide sequence ID" value="XM_060465727.1"/>
</dbReference>
<evidence type="ECO:0000313" key="2">
    <source>
        <dbReference type="EMBL" id="KAK0442009.1"/>
    </source>
</evidence>
<feature type="region of interest" description="Disordered" evidence="1">
    <location>
        <begin position="130"/>
        <end position="151"/>
    </location>
</feature>
<name>A0AA39MQ71_ARMTA</name>
<dbReference type="EMBL" id="JAUEPS010000066">
    <property type="protein sequence ID" value="KAK0442009.1"/>
    <property type="molecule type" value="Genomic_DNA"/>
</dbReference>
<proteinExistence type="predicted"/>
<evidence type="ECO:0000313" key="3">
    <source>
        <dbReference type="Proteomes" id="UP001175211"/>
    </source>
</evidence>
<keyword evidence="3" id="KW-1185">Reference proteome</keyword>
<evidence type="ECO:0000256" key="1">
    <source>
        <dbReference type="SAM" id="MobiDB-lite"/>
    </source>
</evidence>
<comment type="caution">
    <text evidence="2">The sequence shown here is derived from an EMBL/GenBank/DDBJ whole genome shotgun (WGS) entry which is preliminary data.</text>
</comment>